<name>A0A8B7SLG0_HIPAR</name>
<evidence type="ECO:0000256" key="2">
    <source>
        <dbReference type="SAM" id="Phobius"/>
    </source>
</evidence>
<keyword evidence="2" id="KW-1133">Transmembrane helix</keyword>
<organism evidence="3 4">
    <name type="scientific">Hipposideros armiger</name>
    <name type="common">Great Himalayan leaf-nosed bat</name>
    <dbReference type="NCBI Taxonomy" id="186990"/>
    <lineage>
        <taxon>Eukaryota</taxon>
        <taxon>Metazoa</taxon>
        <taxon>Chordata</taxon>
        <taxon>Craniata</taxon>
        <taxon>Vertebrata</taxon>
        <taxon>Euteleostomi</taxon>
        <taxon>Mammalia</taxon>
        <taxon>Eutheria</taxon>
        <taxon>Laurasiatheria</taxon>
        <taxon>Chiroptera</taxon>
        <taxon>Yinpterochiroptera</taxon>
        <taxon>Rhinolophoidea</taxon>
        <taxon>Hipposideridae</taxon>
        <taxon>Hipposideros</taxon>
    </lineage>
</organism>
<keyword evidence="2" id="KW-0812">Transmembrane</keyword>
<dbReference type="AlphaFoldDB" id="A0A8B7SLG0"/>
<keyword evidence="3" id="KW-1185">Reference proteome</keyword>
<dbReference type="RefSeq" id="XP_019513298.1">
    <property type="nucleotide sequence ID" value="XM_019657753.1"/>
</dbReference>
<sequence>MCAFGTHLEARTPQCRLWLRLVALASSAGLQVSPLDAPRGLENLPGAPSATRIFRGAGPGASAPPGGHREWGFGKSQPRGNRSPYPKSPRHLSAPTQPQPELTPGAAATHLPSPALPSPPAMAPLLALLLVALVGLPLAVLPRGR</sequence>
<evidence type="ECO:0000256" key="1">
    <source>
        <dbReference type="SAM" id="MobiDB-lite"/>
    </source>
</evidence>
<reference evidence="4" key="1">
    <citation type="submission" date="2025-08" db="UniProtKB">
        <authorList>
            <consortium name="RefSeq"/>
        </authorList>
    </citation>
    <scope>IDENTIFICATION</scope>
    <source>
        <tissue evidence="4">Muscle</tissue>
    </source>
</reference>
<feature type="transmembrane region" description="Helical" evidence="2">
    <location>
        <begin position="121"/>
        <end position="141"/>
    </location>
</feature>
<gene>
    <name evidence="4" type="primary">LYNX1</name>
</gene>
<protein>
    <submittedName>
        <fullName evidence="4">Ly-6/neurotoxin-like protein 1 isoform X2</fullName>
    </submittedName>
</protein>
<proteinExistence type="predicted"/>
<dbReference type="GeneID" id="109390806"/>
<accession>A0A8B7SLG0</accession>
<evidence type="ECO:0000313" key="4">
    <source>
        <dbReference type="RefSeq" id="XP_019513298.1"/>
    </source>
</evidence>
<dbReference type="Proteomes" id="UP000694851">
    <property type="component" value="Unplaced"/>
</dbReference>
<keyword evidence="2" id="KW-0472">Membrane</keyword>
<feature type="region of interest" description="Disordered" evidence="1">
    <location>
        <begin position="35"/>
        <end position="115"/>
    </location>
</feature>
<evidence type="ECO:0000313" key="3">
    <source>
        <dbReference type="Proteomes" id="UP000694851"/>
    </source>
</evidence>
<dbReference type="CTD" id="66004"/>